<dbReference type="InterPro" id="IPR016796">
    <property type="entry name" value="UCP021774"/>
</dbReference>
<protein>
    <submittedName>
        <fullName evidence="2">DUF302 domain-containing protein</fullName>
    </submittedName>
</protein>
<keyword evidence="3" id="KW-1185">Reference proteome</keyword>
<dbReference type="InterPro" id="IPR035923">
    <property type="entry name" value="TT1751-like_sf"/>
</dbReference>
<name>A0ABW3SJ09_9BACT</name>
<accession>A0ABW3SJ09</accession>
<organism evidence="2 3">
    <name type="scientific">Pontibacter rugosus</name>
    <dbReference type="NCBI Taxonomy" id="1745966"/>
    <lineage>
        <taxon>Bacteria</taxon>
        <taxon>Pseudomonadati</taxon>
        <taxon>Bacteroidota</taxon>
        <taxon>Cytophagia</taxon>
        <taxon>Cytophagales</taxon>
        <taxon>Hymenobacteraceae</taxon>
        <taxon>Pontibacter</taxon>
    </lineage>
</organism>
<reference evidence="3" key="1">
    <citation type="journal article" date="2019" name="Int. J. Syst. Evol. Microbiol.">
        <title>The Global Catalogue of Microorganisms (GCM) 10K type strain sequencing project: providing services to taxonomists for standard genome sequencing and annotation.</title>
        <authorList>
            <consortium name="The Broad Institute Genomics Platform"/>
            <consortium name="The Broad Institute Genome Sequencing Center for Infectious Disease"/>
            <person name="Wu L."/>
            <person name="Ma J."/>
        </authorList>
    </citation>
    <scope>NUCLEOTIDE SEQUENCE [LARGE SCALE GENOMIC DNA]</scope>
    <source>
        <strain evidence="3">JCM 31319</strain>
    </source>
</reference>
<dbReference type="CDD" id="cd14797">
    <property type="entry name" value="DUF302"/>
    <property type="match status" value="1"/>
</dbReference>
<dbReference type="RefSeq" id="WP_377522268.1">
    <property type="nucleotide sequence ID" value="NZ_JBHTLD010000005.1"/>
</dbReference>
<dbReference type="PIRSF" id="PIRSF021774">
    <property type="entry name" value="UCP021774"/>
    <property type="match status" value="1"/>
</dbReference>
<dbReference type="PANTHER" id="PTHR38342:SF1">
    <property type="entry name" value="SLR5037 PROTEIN"/>
    <property type="match status" value="1"/>
</dbReference>
<evidence type="ECO:0000313" key="3">
    <source>
        <dbReference type="Proteomes" id="UP001597094"/>
    </source>
</evidence>
<comment type="caution">
    <text evidence="2">The sequence shown here is derived from an EMBL/GenBank/DDBJ whole genome shotgun (WGS) entry which is preliminary data.</text>
</comment>
<dbReference type="Gene3D" id="3.30.310.70">
    <property type="entry name" value="TT1751-like domain"/>
    <property type="match status" value="1"/>
</dbReference>
<evidence type="ECO:0000259" key="1">
    <source>
        <dbReference type="Pfam" id="PF03625"/>
    </source>
</evidence>
<evidence type="ECO:0000313" key="2">
    <source>
        <dbReference type="EMBL" id="MFD1184813.1"/>
    </source>
</evidence>
<dbReference type="PANTHER" id="PTHR38342">
    <property type="entry name" value="SLR5037 PROTEIN"/>
    <property type="match status" value="1"/>
</dbReference>
<dbReference type="SUPFAM" id="SSF103247">
    <property type="entry name" value="TT1751-like"/>
    <property type="match status" value="1"/>
</dbReference>
<sequence>MSYHLSKKINGSFDDATAKVKEALQQEGFGVISEIDLKEKFKEKLQVDFRNYKILGACNPKLAHQAIQQEPNIGVMLPCNVLLQEHENGEVEVTAINPMETMAAVDNPNLSSLAEEVSQKLKTAVNNL</sequence>
<dbReference type="EMBL" id="JBHTLD010000005">
    <property type="protein sequence ID" value="MFD1184813.1"/>
    <property type="molecule type" value="Genomic_DNA"/>
</dbReference>
<feature type="domain" description="DUF302" evidence="1">
    <location>
        <begin position="35"/>
        <end position="98"/>
    </location>
</feature>
<gene>
    <name evidence="2" type="ORF">ACFQ2O_01250</name>
</gene>
<dbReference type="InterPro" id="IPR005180">
    <property type="entry name" value="DUF302"/>
</dbReference>
<dbReference type="Pfam" id="PF03625">
    <property type="entry name" value="DUF302"/>
    <property type="match status" value="1"/>
</dbReference>
<proteinExistence type="predicted"/>
<dbReference type="Proteomes" id="UP001597094">
    <property type="component" value="Unassembled WGS sequence"/>
</dbReference>